<dbReference type="HOGENOM" id="CLU_116732_2_1_9"/>
<evidence type="ECO:0000256" key="1">
    <source>
        <dbReference type="ARBA" id="ARBA00004141"/>
    </source>
</evidence>
<evidence type="ECO:0000313" key="9">
    <source>
        <dbReference type="Proteomes" id="UP000003490"/>
    </source>
</evidence>
<protein>
    <submittedName>
        <fullName evidence="8">NfeD family protein</fullName>
    </submittedName>
    <submittedName>
        <fullName evidence="7">Nodulation efficiency protein D</fullName>
    </submittedName>
</protein>
<dbReference type="InterPro" id="IPR052165">
    <property type="entry name" value="Membrane_assoc_protease"/>
</dbReference>
<evidence type="ECO:0000313" key="8">
    <source>
        <dbReference type="EMBL" id="PEQ25583.1"/>
    </source>
</evidence>
<evidence type="ECO:0000256" key="2">
    <source>
        <dbReference type="ARBA" id="ARBA00022692"/>
    </source>
</evidence>
<reference evidence="7 9" key="2">
    <citation type="submission" date="2007-08" db="EMBL/GenBank/DDBJ databases">
        <authorList>
            <person name="Fulton L."/>
            <person name="Clifton S."/>
            <person name="Fulton B."/>
            <person name="Xu J."/>
            <person name="Minx P."/>
            <person name="Pepin K.H."/>
            <person name="Johnson M."/>
            <person name="Thiruvilangam P."/>
            <person name="Bhonagiri V."/>
            <person name="Nash W.E."/>
            <person name="Wang C."/>
            <person name="Mardis E.R."/>
            <person name="Wilson R.K."/>
        </authorList>
    </citation>
    <scope>NUCLEOTIDE SEQUENCE [LARGE SCALE GENOMIC DNA]</scope>
    <source>
        <strain evidence="7 9">DSM 753</strain>
    </source>
</reference>
<keyword evidence="10" id="KW-1185">Reference proteome</keyword>
<evidence type="ECO:0000256" key="4">
    <source>
        <dbReference type="ARBA" id="ARBA00023136"/>
    </source>
</evidence>
<proteinExistence type="predicted"/>
<dbReference type="PANTHER" id="PTHR33507">
    <property type="entry name" value="INNER MEMBRANE PROTEIN YBBJ"/>
    <property type="match status" value="1"/>
</dbReference>
<reference evidence="7 9" key="1">
    <citation type="submission" date="2007-08" db="EMBL/GenBank/DDBJ databases">
        <title>Draft genome sequence of Clostridium leptum (DSM 753).</title>
        <authorList>
            <person name="Sudarsanam P."/>
            <person name="Ley R."/>
            <person name="Guruge J."/>
            <person name="Turnbaugh P.J."/>
            <person name="Mahowald M."/>
            <person name="Liep D."/>
            <person name="Gordon J."/>
        </authorList>
    </citation>
    <scope>NUCLEOTIDE SEQUENCE [LARGE SCALE GENOMIC DNA]</scope>
    <source>
        <strain evidence="7 9">DSM 753</strain>
    </source>
</reference>
<comment type="caution">
    <text evidence="7">The sequence shown here is derived from an EMBL/GenBank/DDBJ whole genome shotgun (WGS) entry which is preliminary data.</text>
</comment>
<dbReference type="GO" id="GO:0005886">
    <property type="term" value="C:plasma membrane"/>
    <property type="evidence" value="ECO:0007669"/>
    <property type="project" value="TreeGrafter"/>
</dbReference>
<reference evidence="8 10" key="3">
    <citation type="submission" date="2017-07" db="EMBL/GenBank/DDBJ databases">
        <title>Prevalence of linear plasmids in Cutibacterium (Propionibacterium) acnes isolates obtained from prostatic tissue.</title>
        <authorList>
            <person name="Davidsson S."/>
            <person name="Carlsson J."/>
            <person name="Molling P."/>
            <person name="Andren O."/>
            <person name="Andersson S.-O."/>
            <person name="Brzuszkiewicz E."/>
            <person name="Poehlein A."/>
            <person name="Al-Zeer M."/>
            <person name="Brinkmann V."/>
            <person name="Scavenius C."/>
            <person name="Nazipi S."/>
            <person name="Soderquist B."/>
            <person name="Bruggemann H."/>
        </authorList>
    </citation>
    <scope>NUCLEOTIDE SEQUENCE [LARGE SCALE GENOMIC DNA]</scope>
    <source>
        <strain evidence="8 10">DSM 753</strain>
    </source>
</reference>
<evidence type="ECO:0000313" key="10">
    <source>
        <dbReference type="Proteomes" id="UP000220611"/>
    </source>
</evidence>
<dbReference type="Pfam" id="PF01957">
    <property type="entry name" value="NfeD"/>
    <property type="match status" value="1"/>
</dbReference>
<dbReference type="Proteomes" id="UP000003490">
    <property type="component" value="Unassembled WGS sequence"/>
</dbReference>
<keyword evidence="2 5" id="KW-0812">Transmembrane</keyword>
<sequence length="147" mass="15876">MDVMQYIWIAAIVLLAILEGATAQLVCIWFVIGGIAALVTSIFTDVIWIQLTVFVAVSILSLLITRPLVKKAMSFQKEDTNAGRIVGQKGIVTEAVENDQGKGQVNVSGSIWTARSMDQTVIPKGASVLVDAIEGVKLIVHPIEEKE</sequence>
<dbReference type="eggNOG" id="COG1585">
    <property type="taxonomic scope" value="Bacteria"/>
</dbReference>
<dbReference type="Gene3D" id="2.40.50.140">
    <property type="entry name" value="Nucleic acid-binding proteins"/>
    <property type="match status" value="1"/>
</dbReference>
<dbReference type="EMBL" id="ABCB02000018">
    <property type="protein sequence ID" value="EDO61672.1"/>
    <property type="molecule type" value="Genomic_DNA"/>
</dbReference>
<keyword evidence="4 5" id="KW-0472">Membrane</keyword>
<accession>A7VU26</accession>
<dbReference type="OrthoDB" id="5054at2"/>
<organism evidence="7 9">
    <name type="scientific">[Clostridium] leptum DSM 753</name>
    <dbReference type="NCBI Taxonomy" id="428125"/>
    <lineage>
        <taxon>Bacteria</taxon>
        <taxon>Bacillati</taxon>
        <taxon>Bacillota</taxon>
        <taxon>Clostridia</taxon>
        <taxon>Eubacteriales</taxon>
        <taxon>Oscillospiraceae</taxon>
        <taxon>Oscillospiraceae incertae sedis</taxon>
    </lineage>
</organism>
<evidence type="ECO:0000259" key="6">
    <source>
        <dbReference type="Pfam" id="PF01957"/>
    </source>
</evidence>
<comment type="subcellular location">
    <subcellularLocation>
        <location evidence="1">Membrane</location>
        <topology evidence="1">Multi-pass membrane protein</topology>
    </subcellularLocation>
</comment>
<feature type="domain" description="NfeD-like C-terminal" evidence="6">
    <location>
        <begin position="84"/>
        <end position="142"/>
    </location>
</feature>
<name>A7VU26_9FIRM</name>
<evidence type="ECO:0000313" key="7">
    <source>
        <dbReference type="EMBL" id="EDO61672.1"/>
    </source>
</evidence>
<dbReference type="InterPro" id="IPR002810">
    <property type="entry name" value="NfeD-like_C"/>
</dbReference>
<dbReference type="SUPFAM" id="SSF141322">
    <property type="entry name" value="NfeD domain-like"/>
    <property type="match status" value="1"/>
</dbReference>
<evidence type="ECO:0000256" key="3">
    <source>
        <dbReference type="ARBA" id="ARBA00022989"/>
    </source>
</evidence>
<keyword evidence="3 5" id="KW-1133">Transmembrane helix</keyword>
<dbReference type="Proteomes" id="UP000220611">
    <property type="component" value="Unassembled WGS sequence"/>
</dbReference>
<dbReference type="PANTHER" id="PTHR33507:SF3">
    <property type="entry name" value="INNER MEMBRANE PROTEIN YBBJ"/>
    <property type="match status" value="1"/>
</dbReference>
<dbReference type="InterPro" id="IPR012340">
    <property type="entry name" value="NA-bd_OB-fold"/>
</dbReference>
<evidence type="ECO:0000256" key="5">
    <source>
        <dbReference type="SAM" id="Phobius"/>
    </source>
</evidence>
<gene>
    <name evidence="8" type="ORF">CH238_00890</name>
    <name evidence="7" type="ORF">CLOLEP_02072</name>
</gene>
<dbReference type="EMBL" id="NOXF01000001">
    <property type="protein sequence ID" value="PEQ25583.1"/>
    <property type="molecule type" value="Genomic_DNA"/>
</dbReference>
<dbReference type="AlphaFoldDB" id="A7VU26"/>
<feature type="transmembrane region" description="Helical" evidence="5">
    <location>
        <begin position="47"/>
        <end position="69"/>
    </location>
</feature>